<evidence type="ECO:0000313" key="2">
    <source>
        <dbReference type="Proteomes" id="UP000663879"/>
    </source>
</evidence>
<organism evidence="1 2">
    <name type="scientific">Brachionus calyciflorus</name>
    <dbReference type="NCBI Taxonomy" id="104777"/>
    <lineage>
        <taxon>Eukaryota</taxon>
        <taxon>Metazoa</taxon>
        <taxon>Spiralia</taxon>
        <taxon>Gnathifera</taxon>
        <taxon>Rotifera</taxon>
        <taxon>Eurotatoria</taxon>
        <taxon>Monogononta</taxon>
        <taxon>Pseudotrocha</taxon>
        <taxon>Ploima</taxon>
        <taxon>Brachionidae</taxon>
        <taxon>Brachionus</taxon>
    </lineage>
</organism>
<gene>
    <name evidence="1" type="ORF">OXX778_LOCUS15176</name>
</gene>
<dbReference type="AlphaFoldDB" id="A0A814EUJ9"/>
<evidence type="ECO:0000313" key="1">
    <source>
        <dbReference type="EMBL" id="CAF0976139.1"/>
    </source>
</evidence>
<name>A0A814EUJ9_9BILA</name>
<keyword evidence="2" id="KW-1185">Reference proteome</keyword>
<dbReference type="Proteomes" id="UP000663879">
    <property type="component" value="Unassembled WGS sequence"/>
</dbReference>
<dbReference type="OrthoDB" id="10136735at2759"/>
<reference evidence="1" key="1">
    <citation type="submission" date="2021-02" db="EMBL/GenBank/DDBJ databases">
        <authorList>
            <person name="Nowell W R."/>
        </authorList>
    </citation>
    <scope>NUCLEOTIDE SEQUENCE</scope>
    <source>
        <strain evidence="1">Ploen Becks lab</strain>
    </source>
</reference>
<comment type="caution">
    <text evidence="1">The sequence shown here is derived from an EMBL/GenBank/DDBJ whole genome shotgun (WGS) entry which is preliminary data.</text>
</comment>
<protein>
    <submittedName>
        <fullName evidence="1">Uncharacterized protein</fullName>
    </submittedName>
</protein>
<dbReference type="EMBL" id="CAJNOC010003287">
    <property type="protein sequence ID" value="CAF0976139.1"/>
    <property type="molecule type" value="Genomic_DNA"/>
</dbReference>
<proteinExistence type="predicted"/>
<sequence>MLSKHPSIYPLVDKFRDEQKKTEDLIVKLETGVQYKRKPAYILLDERIKEIQKNYSLINFENYFESLSLILDY</sequence>
<accession>A0A814EUJ9</accession>